<keyword evidence="9" id="KW-1185">Reference proteome</keyword>
<dbReference type="InterPro" id="IPR050596">
    <property type="entry name" value="AspAT/PAT-like"/>
</dbReference>
<dbReference type="PANTHER" id="PTHR46383:SF1">
    <property type="entry name" value="ASPARTATE AMINOTRANSFERASE"/>
    <property type="match status" value="1"/>
</dbReference>
<keyword evidence="5" id="KW-0663">Pyridoxal phosphate</keyword>
<dbReference type="Pfam" id="PF00155">
    <property type="entry name" value="Aminotran_1_2"/>
    <property type="match status" value="1"/>
</dbReference>
<evidence type="ECO:0000256" key="3">
    <source>
        <dbReference type="ARBA" id="ARBA00022576"/>
    </source>
</evidence>
<dbReference type="EMBL" id="CP060490">
    <property type="protein sequence ID" value="QNL43583.1"/>
    <property type="molecule type" value="Genomic_DNA"/>
</dbReference>
<dbReference type="NCBIfam" id="NF005744">
    <property type="entry name" value="PRK07568.1"/>
    <property type="match status" value="1"/>
</dbReference>
<evidence type="ECO:0000259" key="7">
    <source>
        <dbReference type="Pfam" id="PF00155"/>
    </source>
</evidence>
<dbReference type="AlphaFoldDB" id="A0A7G9B202"/>
<evidence type="ECO:0000313" key="9">
    <source>
        <dbReference type="Proteomes" id="UP000515960"/>
    </source>
</evidence>
<dbReference type="PRINTS" id="PR00753">
    <property type="entry name" value="ACCSYNTHASE"/>
</dbReference>
<dbReference type="PROSITE" id="PS00105">
    <property type="entry name" value="AA_TRANSFER_CLASS_1"/>
    <property type="match status" value="1"/>
</dbReference>
<dbReference type="Proteomes" id="UP000515960">
    <property type="component" value="Chromosome"/>
</dbReference>
<dbReference type="InterPro" id="IPR015422">
    <property type="entry name" value="PyrdxlP-dep_Trfase_small"/>
</dbReference>
<dbReference type="Gene3D" id="3.40.640.10">
    <property type="entry name" value="Type I PLP-dependent aspartate aminotransferase-like (Major domain)"/>
    <property type="match status" value="1"/>
</dbReference>
<proteinExistence type="inferred from homology"/>
<keyword evidence="3 6" id="KW-0032">Aminotransferase</keyword>
<dbReference type="RefSeq" id="WP_187332174.1">
    <property type="nucleotide sequence ID" value="NZ_CP060490.1"/>
</dbReference>
<organism evidence="8 9">
    <name type="scientific">Oscillibacter hominis</name>
    <dbReference type="NCBI Taxonomy" id="2763056"/>
    <lineage>
        <taxon>Bacteria</taxon>
        <taxon>Bacillati</taxon>
        <taxon>Bacillota</taxon>
        <taxon>Clostridia</taxon>
        <taxon>Eubacteriales</taxon>
        <taxon>Oscillospiraceae</taxon>
        <taxon>Oscillibacter</taxon>
    </lineage>
</organism>
<dbReference type="KEGG" id="ohi:H8790_08825"/>
<dbReference type="GO" id="GO:0008483">
    <property type="term" value="F:transaminase activity"/>
    <property type="evidence" value="ECO:0007669"/>
    <property type="project" value="UniProtKB-KW"/>
</dbReference>
<evidence type="ECO:0000256" key="2">
    <source>
        <dbReference type="ARBA" id="ARBA00007441"/>
    </source>
</evidence>
<dbReference type="Gene3D" id="3.90.1150.10">
    <property type="entry name" value="Aspartate Aminotransferase, domain 1"/>
    <property type="match status" value="1"/>
</dbReference>
<evidence type="ECO:0000256" key="6">
    <source>
        <dbReference type="RuleBase" id="RU000481"/>
    </source>
</evidence>
<comment type="cofactor">
    <cofactor evidence="1 6">
        <name>pyridoxal 5'-phosphate</name>
        <dbReference type="ChEBI" id="CHEBI:597326"/>
    </cofactor>
</comment>
<name>A0A7G9B202_9FIRM</name>
<dbReference type="InterPro" id="IPR015421">
    <property type="entry name" value="PyrdxlP-dep_Trfase_major"/>
</dbReference>
<dbReference type="InterPro" id="IPR004839">
    <property type="entry name" value="Aminotransferase_I/II_large"/>
</dbReference>
<dbReference type="EC" id="2.6.1.-" evidence="6"/>
<accession>A0A7G9B202</accession>
<keyword evidence="4 6" id="KW-0808">Transferase</keyword>
<feature type="domain" description="Aminotransferase class I/classII large" evidence="7">
    <location>
        <begin position="32"/>
        <end position="384"/>
    </location>
</feature>
<dbReference type="GO" id="GO:0006520">
    <property type="term" value="P:amino acid metabolic process"/>
    <property type="evidence" value="ECO:0007669"/>
    <property type="project" value="InterPro"/>
</dbReference>
<evidence type="ECO:0000313" key="8">
    <source>
        <dbReference type="EMBL" id="QNL43583.1"/>
    </source>
</evidence>
<dbReference type="GO" id="GO:0030170">
    <property type="term" value="F:pyridoxal phosphate binding"/>
    <property type="evidence" value="ECO:0007669"/>
    <property type="project" value="InterPro"/>
</dbReference>
<dbReference type="PANTHER" id="PTHR46383">
    <property type="entry name" value="ASPARTATE AMINOTRANSFERASE"/>
    <property type="match status" value="1"/>
</dbReference>
<reference evidence="8 9" key="1">
    <citation type="submission" date="2020-08" db="EMBL/GenBank/DDBJ databases">
        <authorList>
            <person name="Liu C."/>
            <person name="Sun Q."/>
        </authorList>
    </citation>
    <scope>NUCLEOTIDE SEQUENCE [LARGE SCALE GENOMIC DNA]</scope>
    <source>
        <strain evidence="8 9">NSJ-62</strain>
    </source>
</reference>
<evidence type="ECO:0000256" key="4">
    <source>
        <dbReference type="ARBA" id="ARBA00022679"/>
    </source>
</evidence>
<dbReference type="CDD" id="cd00609">
    <property type="entry name" value="AAT_like"/>
    <property type="match status" value="1"/>
</dbReference>
<protein>
    <recommendedName>
        <fullName evidence="6">Aminotransferase</fullName>
        <ecNumber evidence="6">2.6.1.-</ecNumber>
    </recommendedName>
</protein>
<dbReference type="SUPFAM" id="SSF53383">
    <property type="entry name" value="PLP-dependent transferases"/>
    <property type="match status" value="1"/>
</dbReference>
<dbReference type="InterPro" id="IPR015424">
    <property type="entry name" value="PyrdxlP-dep_Trfase"/>
</dbReference>
<sequence>MKFSSKILKCGLSPMRKFHPYAVAAEKKGRKIYHLNIGQPDIETPKAFFDAVKHFEQPVLAYAASPGVPEYIDAVREYYGKLNIPLENGDILATTGGSEALEMVLACILDDGDEILIPEPFYPNYNTFVKVTGASIRPIPTTAEEGYHYADREKIEPLINEHTRAIMVTNPGNPTGVVLSRDEMRMIVDVAKAHNLFVIGDEVYREFVYAGQPLASLAEFDDAAENVVVVDSVSKRFSACGARIGVLVSRNKDLMAQAMKWCQGRLCSATLDQVGAAALYSVGPDYFAKVREEYKLRRDTVMRKLADIPGVVCKCPEGAFYIMAKLPVDDAETFQTWLLEEFEDHGDTVMFAPGEGFYSTPGKGRDEIRIAYVLKQADLERAMDLLALGIQAYNARK</sequence>
<comment type="similarity">
    <text evidence="2 6">Belongs to the class-I pyridoxal-phosphate-dependent aminotransferase family.</text>
</comment>
<evidence type="ECO:0000256" key="5">
    <source>
        <dbReference type="ARBA" id="ARBA00022898"/>
    </source>
</evidence>
<dbReference type="InterPro" id="IPR004838">
    <property type="entry name" value="NHTrfase_class1_PyrdxlP-BS"/>
</dbReference>
<evidence type="ECO:0000256" key="1">
    <source>
        <dbReference type="ARBA" id="ARBA00001933"/>
    </source>
</evidence>
<gene>
    <name evidence="8" type="ORF">H8790_08825</name>
</gene>